<dbReference type="EMBL" id="JBHTIR010002889">
    <property type="protein sequence ID" value="MFD0854372.1"/>
    <property type="molecule type" value="Genomic_DNA"/>
</dbReference>
<dbReference type="PANTHER" id="PTHR43785">
    <property type="entry name" value="GAMMA-GLUTAMYLPUTRESCINE SYNTHETASE"/>
    <property type="match status" value="1"/>
</dbReference>
<evidence type="ECO:0000256" key="4">
    <source>
        <dbReference type="RuleBase" id="RU000384"/>
    </source>
</evidence>
<evidence type="ECO:0000256" key="2">
    <source>
        <dbReference type="ARBA" id="ARBA00022598"/>
    </source>
</evidence>
<keyword evidence="7" id="KW-1185">Reference proteome</keyword>
<dbReference type="SMART" id="SM01230">
    <property type="entry name" value="Gln-synt_C"/>
    <property type="match status" value="1"/>
</dbReference>
<accession>A0ABW3CLC4</accession>
<dbReference type="PROSITE" id="PS51987">
    <property type="entry name" value="GS_CATALYTIC"/>
    <property type="match status" value="1"/>
</dbReference>
<dbReference type="InterPro" id="IPR008146">
    <property type="entry name" value="Gln_synth_cat_dom"/>
</dbReference>
<dbReference type="Pfam" id="PF00120">
    <property type="entry name" value="Gln-synt_C"/>
    <property type="match status" value="1"/>
</dbReference>
<evidence type="ECO:0000313" key="6">
    <source>
        <dbReference type="EMBL" id="MFD0854372.1"/>
    </source>
</evidence>
<proteinExistence type="inferred from homology"/>
<reference evidence="7" key="1">
    <citation type="journal article" date="2019" name="Int. J. Syst. Evol. Microbiol.">
        <title>The Global Catalogue of Microorganisms (GCM) 10K type strain sequencing project: providing services to taxonomists for standard genome sequencing and annotation.</title>
        <authorList>
            <consortium name="The Broad Institute Genomics Platform"/>
            <consortium name="The Broad Institute Genome Sequencing Center for Infectious Disease"/>
            <person name="Wu L."/>
            <person name="Ma J."/>
        </authorList>
    </citation>
    <scope>NUCLEOTIDE SEQUENCE [LARGE SCALE GENOMIC DNA]</scope>
    <source>
        <strain evidence="7">JCM 31696</strain>
    </source>
</reference>
<sequence length="286" mass="30163">PAERFSQDGTAHPIDARWLLHREVGRLAEQGLSVRAAFEVEWTVSEGDGEDFTPACNGPAYGMTRVAELSDYIRDLLRALDESGVTVVQFHPEYAAGQLELSVAPEDPVGAADTLVLVRETIRSVSFSHDLVASFSPKVLADGVGNGGHVHLSLWRDDPAEGPYNTMAGGEGPFGMRAPGEAFTAGILERMPSLMAVGAPSVASYLRLIPSHWAGAFACWGLENREAALRFVTGPVGSRSHAANLEVKSFDGSANPYLALAALLAAGRSGIATESTLPAPVDADPA</sequence>
<evidence type="ECO:0000256" key="3">
    <source>
        <dbReference type="PROSITE-ProRule" id="PRU01331"/>
    </source>
</evidence>
<evidence type="ECO:0000256" key="1">
    <source>
        <dbReference type="ARBA" id="ARBA00009897"/>
    </source>
</evidence>
<name>A0ABW3CLC4_9ACTN</name>
<organism evidence="6 7">
    <name type="scientific">Actinomadura adrarensis</name>
    <dbReference type="NCBI Taxonomy" id="1819600"/>
    <lineage>
        <taxon>Bacteria</taxon>
        <taxon>Bacillati</taxon>
        <taxon>Actinomycetota</taxon>
        <taxon>Actinomycetes</taxon>
        <taxon>Streptosporangiales</taxon>
        <taxon>Thermomonosporaceae</taxon>
        <taxon>Actinomadura</taxon>
    </lineage>
</organism>
<feature type="domain" description="GS catalytic" evidence="5">
    <location>
        <begin position="16"/>
        <end position="286"/>
    </location>
</feature>
<evidence type="ECO:0000259" key="5">
    <source>
        <dbReference type="PROSITE" id="PS51987"/>
    </source>
</evidence>
<evidence type="ECO:0000313" key="7">
    <source>
        <dbReference type="Proteomes" id="UP001597083"/>
    </source>
</evidence>
<dbReference type="Proteomes" id="UP001597083">
    <property type="component" value="Unassembled WGS sequence"/>
</dbReference>
<feature type="non-terminal residue" evidence="6">
    <location>
        <position position="1"/>
    </location>
</feature>
<dbReference type="PANTHER" id="PTHR43785:SF12">
    <property type="entry name" value="TYPE-1 GLUTAMINE SYNTHETASE 2"/>
    <property type="match status" value="1"/>
</dbReference>
<comment type="similarity">
    <text evidence="1 3 4">Belongs to the glutamine synthetase family.</text>
</comment>
<dbReference type="Gene3D" id="3.30.590.10">
    <property type="entry name" value="Glutamine synthetase/guanido kinase, catalytic domain"/>
    <property type="match status" value="1"/>
</dbReference>
<protein>
    <submittedName>
        <fullName evidence="6">Glutamine synthetase</fullName>
    </submittedName>
</protein>
<gene>
    <name evidence="6" type="ORF">ACFQ07_19190</name>
</gene>
<comment type="caution">
    <text evidence="6">The sequence shown here is derived from an EMBL/GenBank/DDBJ whole genome shotgun (WGS) entry which is preliminary data.</text>
</comment>
<dbReference type="InterPro" id="IPR014746">
    <property type="entry name" value="Gln_synth/guanido_kin_cat_dom"/>
</dbReference>
<dbReference type="SUPFAM" id="SSF55931">
    <property type="entry name" value="Glutamine synthetase/guanido kinase"/>
    <property type="match status" value="1"/>
</dbReference>
<feature type="non-terminal residue" evidence="6">
    <location>
        <position position="286"/>
    </location>
</feature>
<keyword evidence="2" id="KW-0436">Ligase</keyword>